<dbReference type="AlphaFoldDB" id="A0A517TWU2"/>
<proteinExistence type="predicted"/>
<gene>
    <name evidence="1" type="ORF">I41_20150</name>
</gene>
<dbReference type="EMBL" id="CP036339">
    <property type="protein sequence ID" value="QDT72830.1"/>
    <property type="molecule type" value="Genomic_DNA"/>
</dbReference>
<dbReference type="Proteomes" id="UP000317909">
    <property type="component" value="Chromosome"/>
</dbReference>
<reference evidence="1 2" key="1">
    <citation type="submission" date="2019-02" db="EMBL/GenBank/DDBJ databases">
        <title>Deep-cultivation of Planctomycetes and their phenomic and genomic characterization uncovers novel biology.</title>
        <authorList>
            <person name="Wiegand S."/>
            <person name="Jogler M."/>
            <person name="Boedeker C."/>
            <person name="Pinto D."/>
            <person name="Vollmers J."/>
            <person name="Rivas-Marin E."/>
            <person name="Kohn T."/>
            <person name="Peeters S.H."/>
            <person name="Heuer A."/>
            <person name="Rast P."/>
            <person name="Oberbeckmann S."/>
            <person name="Bunk B."/>
            <person name="Jeske O."/>
            <person name="Meyerdierks A."/>
            <person name="Storesund J.E."/>
            <person name="Kallscheuer N."/>
            <person name="Luecker S."/>
            <person name="Lage O.M."/>
            <person name="Pohl T."/>
            <person name="Merkel B.J."/>
            <person name="Hornburger P."/>
            <person name="Mueller R.-W."/>
            <person name="Bruemmer F."/>
            <person name="Labrenz M."/>
            <person name="Spormann A.M."/>
            <person name="Op den Camp H."/>
            <person name="Overmann J."/>
            <person name="Amann R."/>
            <person name="Jetten M.S.M."/>
            <person name="Mascher T."/>
            <person name="Medema M.H."/>
            <person name="Devos D.P."/>
            <person name="Kaster A.-K."/>
            <person name="Ovreas L."/>
            <person name="Rohde M."/>
            <person name="Galperin M.Y."/>
            <person name="Jogler C."/>
        </authorList>
    </citation>
    <scope>NUCLEOTIDE SEQUENCE [LARGE SCALE GENOMIC DNA]</scope>
    <source>
        <strain evidence="1 2">I41</strain>
    </source>
</reference>
<evidence type="ECO:0000313" key="2">
    <source>
        <dbReference type="Proteomes" id="UP000317909"/>
    </source>
</evidence>
<accession>A0A517TWU2</accession>
<protein>
    <submittedName>
        <fullName evidence="1">Uncharacterized protein</fullName>
    </submittedName>
</protein>
<sequence length="41" mass="4580">MQRDLEMVRGKGSGAFLPLAIVNSMENAQWQMVPDPVLRGH</sequence>
<dbReference type="KEGG" id="llh:I41_20150"/>
<organism evidence="1 2">
    <name type="scientific">Lacipirellula limnantheis</name>
    <dbReference type="NCBI Taxonomy" id="2528024"/>
    <lineage>
        <taxon>Bacteria</taxon>
        <taxon>Pseudomonadati</taxon>
        <taxon>Planctomycetota</taxon>
        <taxon>Planctomycetia</taxon>
        <taxon>Pirellulales</taxon>
        <taxon>Lacipirellulaceae</taxon>
        <taxon>Lacipirellula</taxon>
    </lineage>
</organism>
<evidence type="ECO:0000313" key="1">
    <source>
        <dbReference type="EMBL" id="QDT72830.1"/>
    </source>
</evidence>
<name>A0A517TWU2_9BACT</name>
<keyword evidence="2" id="KW-1185">Reference proteome</keyword>